<gene>
    <name evidence="3" type="ORF">I8748_06845</name>
</gene>
<evidence type="ECO:0000313" key="3">
    <source>
        <dbReference type="EMBL" id="MBH8561893.1"/>
    </source>
</evidence>
<keyword evidence="3" id="KW-0808">Transferase</keyword>
<evidence type="ECO:0000259" key="2">
    <source>
        <dbReference type="Pfam" id="PF01757"/>
    </source>
</evidence>
<sequence length="393" mass="45064">MNKSFTPLLKFPQFVTNDEQNTVVNYKPRQYMPQLDGLRALAIFAVFIEHYLEPSNPIRTFLPWGWLGVRVFFVLSGFLITGILLKSRQEYEAGNISYWQGLKNFFMRRFLRLSPVYFIYLITSIFIFPGKGKYLWVFILYGQNWLFALEPTMVSRAHLWSLAVEAQFYLIMPLILMFLPVRSLLPITIGLVMTSPILRGIGIVYHLPILQAYQLPFNNFDTLAMGAILALLHQYHFEIVQKFLKVALCVGIPLLSGCFILLHFPLQAEVQPILVLFMDVVVGIAGVAIVGYTAQGIKGLLGEILHHPWLVYSGQISYGLYVYHGDIPEVFFNHLLPLLSPILPPITPPIVPPGYIAGPWFMFPVYVAIAYAIAAFSWQFIEQPIHRLKYRFR</sequence>
<organism evidence="3 4">
    <name type="scientific">Amazonocrinis nigriterrae CENA67</name>
    <dbReference type="NCBI Taxonomy" id="2794033"/>
    <lineage>
        <taxon>Bacteria</taxon>
        <taxon>Bacillati</taxon>
        <taxon>Cyanobacteriota</taxon>
        <taxon>Cyanophyceae</taxon>
        <taxon>Nostocales</taxon>
        <taxon>Nostocaceae</taxon>
        <taxon>Amazonocrinis</taxon>
        <taxon>Amazonocrinis nigriterrae</taxon>
    </lineage>
</organism>
<dbReference type="InterPro" id="IPR002656">
    <property type="entry name" value="Acyl_transf_3_dom"/>
</dbReference>
<feature type="transmembrane region" description="Helical" evidence="1">
    <location>
        <begin position="64"/>
        <end position="85"/>
    </location>
</feature>
<evidence type="ECO:0000313" key="4">
    <source>
        <dbReference type="Proteomes" id="UP000632766"/>
    </source>
</evidence>
<dbReference type="AlphaFoldDB" id="A0A8J7L722"/>
<evidence type="ECO:0000256" key="1">
    <source>
        <dbReference type="SAM" id="Phobius"/>
    </source>
</evidence>
<keyword evidence="1" id="KW-0812">Transmembrane</keyword>
<name>A0A8J7L722_9NOST</name>
<dbReference type="GO" id="GO:0016020">
    <property type="term" value="C:membrane"/>
    <property type="evidence" value="ECO:0007669"/>
    <property type="project" value="TreeGrafter"/>
</dbReference>
<dbReference type="PANTHER" id="PTHR23028:SF53">
    <property type="entry name" value="ACYL_TRANSF_3 DOMAIN-CONTAINING PROTEIN"/>
    <property type="match status" value="1"/>
</dbReference>
<comment type="caution">
    <text evidence="3">The sequence shown here is derived from an EMBL/GenBank/DDBJ whole genome shotgun (WGS) entry which is preliminary data.</text>
</comment>
<reference evidence="3 4" key="1">
    <citation type="journal article" date="2021" name="Int. J. Syst. Evol. Microbiol.">
        <title>Amazonocrinis nigriterrae gen. nov., sp. nov., Atlanticothrix silvestris gen. nov., sp. nov. and Dendronalium phyllosphericum gen. nov., sp. nov., nostocacean cyanobacteria from Brazilian environments.</title>
        <authorList>
            <person name="Alvarenga D.O."/>
            <person name="Andreote A.P.D."/>
            <person name="Branco L.H.Z."/>
            <person name="Delbaje E."/>
            <person name="Cruz R.B."/>
            <person name="Varani A.M."/>
            <person name="Fiore M.F."/>
        </authorList>
    </citation>
    <scope>NUCLEOTIDE SEQUENCE [LARGE SCALE GENOMIC DNA]</scope>
    <source>
        <strain evidence="3 4">CENA67</strain>
    </source>
</reference>
<accession>A0A8J7L722</accession>
<proteinExistence type="predicted"/>
<keyword evidence="3" id="KW-0012">Acyltransferase</keyword>
<feature type="transmembrane region" description="Helical" evidence="1">
    <location>
        <begin position="361"/>
        <end position="381"/>
    </location>
</feature>
<feature type="transmembrane region" description="Helical" evidence="1">
    <location>
        <begin position="185"/>
        <end position="207"/>
    </location>
</feature>
<dbReference type="GO" id="GO:0016747">
    <property type="term" value="F:acyltransferase activity, transferring groups other than amino-acyl groups"/>
    <property type="evidence" value="ECO:0007669"/>
    <property type="project" value="InterPro"/>
</dbReference>
<feature type="transmembrane region" description="Helical" evidence="1">
    <location>
        <begin position="110"/>
        <end position="128"/>
    </location>
</feature>
<feature type="transmembrane region" description="Helical" evidence="1">
    <location>
        <begin position="274"/>
        <end position="294"/>
    </location>
</feature>
<dbReference type="EMBL" id="JAECZC010000008">
    <property type="protein sequence ID" value="MBH8561893.1"/>
    <property type="molecule type" value="Genomic_DNA"/>
</dbReference>
<dbReference type="Pfam" id="PF01757">
    <property type="entry name" value="Acyl_transf_3"/>
    <property type="match status" value="1"/>
</dbReference>
<feature type="transmembrane region" description="Helical" evidence="1">
    <location>
        <begin position="159"/>
        <end position="179"/>
    </location>
</feature>
<feature type="domain" description="Acyltransferase 3" evidence="2">
    <location>
        <begin position="34"/>
        <end position="375"/>
    </location>
</feature>
<dbReference type="PANTHER" id="PTHR23028">
    <property type="entry name" value="ACETYLTRANSFERASE"/>
    <property type="match status" value="1"/>
</dbReference>
<keyword evidence="1" id="KW-0472">Membrane</keyword>
<dbReference type="Proteomes" id="UP000632766">
    <property type="component" value="Unassembled WGS sequence"/>
</dbReference>
<keyword evidence="1" id="KW-1133">Transmembrane helix</keyword>
<protein>
    <submittedName>
        <fullName evidence="3">Acyltransferase</fullName>
    </submittedName>
</protein>
<dbReference type="RefSeq" id="WP_198123890.1">
    <property type="nucleotide sequence ID" value="NZ_JAECZC010000008.1"/>
</dbReference>
<dbReference type="GO" id="GO:0009103">
    <property type="term" value="P:lipopolysaccharide biosynthetic process"/>
    <property type="evidence" value="ECO:0007669"/>
    <property type="project" value="TreeGrafter"/>
</dbReference>
<keyword evidence="4" id="KW-1185">Reference proteome</keyword>
<feature type="transmembrane region" description="Helical" evidence="1">
    <location>
        <begin position="243"/>
        <end position="262"/>
    </location>
</feature>
<dbReference type="InterPro" id="IPR050879">
    <property type="entry name" value="Acyltransferase_3"/>
</dbReference>